<comment type="caution">
    <text evidence="3">The sequence shown here is derived from an EMBL/GenBank/DDBJ whole genome shotgun (WGS) entry which is preliminary data.</text>
</comment>
<dbReference type="STRING" id="1314790.A0A1Y1Y9Z5"/>
<dbReference type="AlphaFoldDB" id="A0A1Y1Y9Z5"/>
<evidence type="ECO:0000313" key="3">
    <source>
        <dbReference type="EMBL" id="ORX94576.1"/>
    </source>
</evidence>
<keyword evidence="4" id="KW-1185">Reference proteome</keyword>
<gene>
    <name evidence="3" type="ORF">K493DRAFT_337737</name>
</gene>
<dbReference type="PANTHER" id="PTHR31315">
    <property type="entry name" value="PROTEIN SIP5"/>
    <property type="match status" value="1"/>
</dbReference>
<dbReference type="Proteomes" id="UP000193498">
    <property type="component" value="Unassembled WGS sequence"/>
</dbReference>
<dbReference type="OrthoDB" id="21471at2759"/>
<accession>A0A1Y1Y9Z5</accession>
<dbReference type="GO" id="GO:0005737">
    <property type="term" value="C:cytoplasm"/>
    <property type="evidence" value="ECO:0007669"/>
    <property type="project" value="TreeGrafter"/>
</dbReference>
<feature type="region of interest" description="Disordered" evidence="2">
    <location>
        <begin position="280"/>
        <end position="368"/>
    </location>
</feature>
<evidence type="ECO:0008006" key="5">
    <source>
        <dbReference type="Google" id="ProtNLM"/>
    </source>
</evidence>
<dbReference type="CDD" id="cd24139">
    <property type="entry name" value="SIP5-like"/>
    <property type="match status" value="1"/>
</dbReference>
<organism evidence="3 4">
    <name type="scientific">Basidiobolus meristosporus CBS 931.73</name>
    <dbReference type="NCBI Taxonomy" id="1314790"/>
    <lineage>
        <taxon>Eukaryota</taxon>
        <taxon>Fungi</taxon>
        <taxon>Fungi incertae sedis</taxon>
        <taxon>Zoopagomycota</taxon>
        <taxon>Entomophthoromycotina</taxon>
        <taxon>Basidiobolomycetes</taxon>
        <taxon>Basidiobolales</taxon>
        <taxon>Basidiobolaceae</taxon>
        <taxon>Basidiobolus</taxon>
    </lineage>
</organism>
<evidence type="ECO:0000313" key="4">
    <source>
        <dbReference type="Proteomes" id="UP000193498"/>
    </source>
</evidence>
<sequence length="368" mass="42296">MGNVNTKKEEESVDGGGFQPHGIYSAPQDFDHKAVRKLIQDRRLSPFYKGQPDLEFLKVAATDSQRNRTKRRSSSVRSRNSSARLTLTDLYRGAVECPICFLYYPRNINYSRCCEQPICTECFVQIKRPEATGTPAVCPFCVRPHFGVLYKPPKDVMYYLEAPDETHDTSHKIPTELRPTMPDRHLNTRTENEEEHRRKAIDYKHPDVVTSDEIRPDYFQKLQTQSHTIANAARILSGEAVSNSNRHSNRRRDHGAYIDQLGGDLEEMMVMEAIRQSIIEEQEREERERHEKQAKREAQEELSFQSAMSTERSHIAQDTEIRSVNTETPASESHTSNNGTSEQQRRLDESSLTLKNSLHSNDNDPCEA</sequence>
<feature type="compositionally biased region" description="Polar residues" evidence="2">
    <location>
        <begin position="322"/>
        <end position="342"/>
    </location>
</feature>
<feature type="region of interest" description="Disordered" evidence="2">
    <location>
        <begin position="167"/>
        <end position="200"/>
    </location>
</feature>
<dbReference type="EMBL" id="MCFE01000201">
    <property type="protein sequence ID" value="ORX94576.1"/>
    <property type="molecule type" value="Genomic_DNA"/>
</dbReference>
<name>A0A1Y1Y9Z5_9FUNG</name>
<feature type="region of interest" description="Disordered" evidence="2">
    <location>
        <begin position="1"/>
        <end position="26"/>
    </location>
</feature>
<feature type="compositionally biased region" description="Basic and acidic residues" evidence="2">
    <location>
        <begin position="1"/>
        <end position="10"/>
    </location>
</feature>
<dbReference type="InParanoid" id="A0A1Y1Y9Z5"/>
<reference evidence="3 4" key="1">
    <citation type="submission" date="2016-07" db="EMBL/GenBank/DDBJ databases">
        <title>Pervasive Adenine N6-methylation of Active Genes in Fungi.</title>
        <authorList>
            <consortium name="DOE Joint Genome Institute"/>
            <person name="Mondo S.J."/>
            <person name="Dannebaum R.O."/>
            <person name="Kuo R.C."/>
            <person name="Labutti K."/>
            <person name="Haridas S."/>
            <person name="Kuo A."/>
            <person name="Salamov A."/>
            <person name="Ahrendt S.R."/>
            <person name="Lipzen A."/>
            <person name="Sullivan W."/>
            <person name="Andreopoulos W.B."/>
            <person name="Clum A."/>
            <person name="Lindquist E."/>
            <person name="Daum C."/>
            <person name="Ramamoorthy G.K."/>
            <person name="Gryganskyi A."/>
            <person name="Culley D."/>
            <person name="Magnuson J.K."/>
            <person name="James T.Y."/>
            <person name="O'Malley M.A."/>
            <person name="Stajich J.E."/>
            <person name="Spatafora J.W."/>
            <person name="Visel A."/>
            <person name="Grigoriev I.V."/>
        </authorList>
    </citation>
    <scope>NUCLEOTIDE SEQUENCE [LARGE SCALE GENOMIC DNA]</scope>
    <source>
        <strain evidence="3 4">CBS 931.73</strain>
    </source>
</reference>
<evidence type="ECO:0000256" key="2">
    <source>
        <dbReference type="SAM" id="MobiDB-lite"/>
    </source>
</evidence>
<feature type="compositionally biased region" description="Basic and acidic residues" evidence="2">
    <location>
        <begin position="311"/>
        <end position="321"/>
    </location>
</feature>
<comment type="similarity">
    <text evidence="1">Belongs to the SIP5 family.</text>
</comment>
<feature type="compositionally biased region" description="Basic and acidic residues" evidence="2">
    <location>
        <begin position="284"/>
        <end position="299"/>
    </location>
</feature>
<dbReference type="InterPro" id="IPR039301">
    <property type="entry name" value="Sip5/DA2"/>
</dbReference>
<protein>
    <recommendedName>
        <fullName evidence="5">RING-type domain-containing protein</fullName>
    </recommendedName>
</protein>
<proteinExistence type="inferred from homology"/>
<dbReference type="PANTHER" id="PTHR31315:SF1">
    <property type="entry name" value="PROTEIN SIP5"/>
    <property type="match status" value="1"/>
</dbReference>
<dbReference type="FunCoup" id="A0A1Y1Y9Z5">
    <property type="interactions" value="11"/>
</dbReference>
<feature type="compositionally biased region" description="Polar residues" evidence="2">
    <location>
        <begin position="350"/>
        <end position="360"/>
    </location>
</feature>
<evidence type="ECO:0000256" key="1">
    <source>
        <dbReference type="ARBA" id="ARBA00010402"/>
    </source>
</evidence>